<gene>
    <name evidence="11" type="ORF">SEMRO_1937_G306450.1</name>
</gene>
<evidence type="ECO:0000259" key="10">
    <source>
        <dbReference type="PROSITE" id="PS50240"/>
    </source>
</evidence>
<dbReference type="FunFam" id="2.40.10.10:FF:000054">
    <property type="entry name" value="Complement C1r subcomponent"/>
    <property type="match status" value="1"/>
</dbReference>
<evidence type="ECO:0000256" key="1">
    <source>
        <dbReference type="ARBA" id="ARBA00004613"/>
    </source>
</evidence>
<evidence type="ECO:0000256" key="4">
    <source>
        <dbReference type="ARBA" id="ARBA00023026"/>
    </source>
</evidence>
<dbReference type="Gene3D" id="2.40.10.10">
    <property type="entry name" value="Trypsin-like serine proteases"/>
    <property type="match status" value="1"/>
</dbReference>
<feature type="compositionally biased region" description="Low complexity" evidence="8">
    <location>
        <begin position="52"/>
        <end position="66"/>
    </location>
</feature>
<dbReference type="AlphaFoldDB" id="A0A9N8ETV2"/>
<dbReference type="PROSITE" id="PS50240">
    <property type="entry name" value="TRYPSIN_DOM"/>
    <property type="match status" value="1"/>
</dbReference>
<reference evidence="11" key="1">
    <citation type="submission" date="2020-06" db="EMBL/GenBank/DDBJ databases">
        <authorList>
            <consortium name="Plant Systems Biology data submission"/>
        </authorList>
    </citation>
    <scope>NUCLEOTIDE SEQUENCE</scope>
    <source>
        <strain evidence="11">D6</strain>
    </source>
</reference>
<evidence type="ECO:0000256" key="8">
    <source>
        <dbReference type="SAM" id="MobiDB-lite"/>
    </source>
</evidence>
<protein>
    <submittedName>
        <fullName evidence="11">Vitamin K-dependent protein C</fullName>
    </submittedName>
</protein>
<evidence type="ECO:0000256" key="3">
    <source>
        <dbReference type="ARBA" id="ARBA00022729"/>
    </source>
</evidence>
<name>A0A9N8ETV2_9STRA</name>
<dbReference type="InterPro" id="IPR033116">
    <property type="entry name" value="TRYPSIN_SER"/>
</dbReference>
<comment type="caution">
    <text evidence="11">The sequence shown here is derived from an EMBL/GenBank/DDBJ whole genome shotgun (WGS) entry which is preliminary data.</text>
</comment>
<dbReference type="OrthoDB" id="100840at2759"/>
<keyword evidence="12" id="KW-1185">Reference proteome</keyword>
<dbReference type="Pfam" id="PF00089">
    <property type="entry name" value="Trypsin"/>
    <property type="match status" value="1"/>
</dbReference>
<keyword evidence="7" id="KW-0720">Serine protease</keyword>
<feature type="signal peptide" evidence="9">
    <location>
        <begin position="1"/>
        <end position="28"/>
    </location>
</feature>
<dbReference type="GO" id="GO:0006508">
    <property type="term" value="P:proteolysis"/>
    <property type="evidence" value="ECO:0007669"/>
    <property type="project" value="UniProtKB-KW"/>
</dbReference>
<dbReference type="InterPro" id="IPR001254">
    <property type="entry name" value="Trypsin_dom"/>
</dbReference>
<dbReference type="SUPFAM" id="SSF50494">
    <property type="entry name" value="Trypsin-like serine proteases"/>
    <property type="match status" value="1"/>
</dbReference>
<dbReference type="InterPro" id="IPR009003">
    <property type="entry name" value="Peptidase_S1_PA"/>
</dbReference>
<keyword evidence="2" id="KW-0964">Secreted</keyword>
<keyword evidence="6" id="KW-0325">Glycoprotein</keyword>
<keyword evidence="7" id="KW-0645">Protease</keyword>
<evidence type="ECO:0000313" key="12">
    <source>
        <dbReference type="Proteomes" id="UP001153069"/>
    </source>
</evidence>
<dbReference type="PANTHER" id="PTHR24252:SF7">
    <property type="entry name" value="HYALIN"/>
    <property type="match status" value="1"/>
</dbReference>
<feature type="chain" id="PRO_5040121842" evidence="9">
    <location>
        <begin position="29"/>
        <end position="545"/>
    </location>
</feature>
<keyword evidence="4" id="KW-0843">Virulence</keyword>
<dbReference type="InterPro" id="IPR018114">
    <property type="entry name" value="TRYPSIN_HIS"/>
</dbReference>
<feature type="domain" description="Peptidase S1" evidence="10">
    <location>
        <begin position="81"/>
        <end position="309"/>
    </location>
</feature>
<dbReference type="PANTHER" id="PTHR24252">
    <property type="entry name" value="ACROSIN-RELATED"/>
    <property type="match status" value="1"/>
</dbReference>
<proteinExistence type="predicted"/>
<organism evidence="11 12">
    <name type="scientific">Seminavis robusta</name>
    <dbReference type="NCBI Taxonomy" id="568900"/>
    <lineage>
        <taxon>Eukaryota</taxon>
        <taxon>Sar</taxon>
        <taxon>Stramenopiles</taxon>
        <taxon>Ochrophyta</taxon>
        <taxon>Bacillariophyta</taxon>
        <taxon>Bacillariophyceae</taxon>
        <taxon>Bacillariophycidae</taxon>
        <taxon>Naviculales</taxon>
        <taxon>Naviculaceae</taxon>
        <taxon>Seminavis</taxon>
    </lineage>
</organism>
<keyword evidence="7" id="KW-0378">Hydrolase</keyword>
<dbReference type="GO" id="GO:0004252">
    <property type="term" value="F:serine-type endopeptidase activity"/>
    <property type="evidence" value="ECO:0007669"/>
    <property type="project" value="InterPro"/>
</dbReference>
<dbReference type="InterPro" id="IPR001314">
    <property type="entry name" value="Peptidase_S1A"/>
</dbReference>
<dbReference type="SMART" id="SM00020">
    <property type="entry name" value="Tryp_SPc"/>
    <property type="match status" value="1"/>
</dbReference>
<keyword evidence="3 9" id="KW-0732">Signal</keyword>
<accession>A0A9N8ETV2</accession>
<evidence type="ECO:0000256" key="7">
    <source>
        <dbReference type="RuleBase" id="RU363034"/>
    </source>
</evidence>
<dbReference type="EMBL" id="CAICTM010001935">
    <property type="protein sequence ID" value="CAB9527072.1"/>
    <property type="molecule type" value="Genomic_DNA"/>
</dbReference>
<evidence type="ECO:0000313" key="11">
    <source>
        <dbReference type="EMBL" id="CAB9527072.1"/>
    </source>
</evidence>
<dbReference type="CDD" id="cd00190">
    <property type="entry name" value="Tryp_SPc"/>
    <property type="match status" value="1"/>
</dbReference>
<dbReference type="GO" id="GO:0005576">
    <property type="term" value="C:extracellular region"/>
    <property type="evidence" value="ECO:0007669"/>
    <property type="project" value="UniProtKB-SubCell"/>
</dbReference>
<comment type="subcellular location">
    <subcellularLocation>
        <location evidence="1">Secreted</location>
    </subcellularLocation>
</comment>
<dbReference type="PRINTS" id="PR00722">
    <property type="entry name" value="CHYMOTRYPSIN"/>
</dbReference>
<dbReference type="PROSITE" id="PS00134">
    <property type="entry name" value="TRYPSIN_HIS"/>
    <property type="match status" value="1"/>
</dbReference>
<evidence type="ECO:0000256" key="5">
    <source>
        <dbReference type="ARBA" id="ARBA00023157"/>
    </source>
</evidence>
<sequence length="545" mass="60670">MSASSKQQWSRLARVVFQLCLVWQPTRGSASGPRRRRLRQRIQHEPSQTLPSSSVASASSSSQHQHQQQHEDRNLLIQTRIVNGRDVHVPHQDFPFFVQWYRGCGATLIHADVALTAAHCFTDTLRDHRVRVEGDPKHSFIEILDYLIHPEFNDETNLVNNNANDFMLLKLAKPVPSVRPIQLQSDNDLPLRDQEDLTIVGYGLTAEDGDISNILQEATVQYHHDCSFARYRPGKVGRDSMFCAHGKFNDTLAVDSCQGDSGGPILRKTPQGWLQVGVTSWGEGCARPDAPGIYARTQVAHEWVNRELCHLSEVPPPHCSFPNNMTLTGSAIEIQQNVDAGLLVVAAENNNATNTSVVPNVTISTTLTLRVDIHYDNYPQEISWALAQQQQQQQQSEESATTKKNAPLLKLVSPRPTVSLRNQRISQHILDVQPGTYRLEVYDTIAGDGISLSNEREEEDAIQVWLLTTTTTTRTLTNASNSSQVAKVGWNEGADAVDAESVSQLLDDHQDGVSVTVTHHVDDARLLWKHSGDFGEFVYAEVPVA</sequence>
<evidence type="ECO:0000256" key="2">
    <source>
        <dbReference type="ARBA" id="ARBA00022525"/>
    </source>
</evidence>
<dbReference type="PROSITE" id="PS00135">
    <property type="entry name" value="TRYPSIN_SER"/>
    <property type="match status" value="1"/>
</dbReference>
<dbReference type="InterPro" id="IPR043504">
    <property type="entry name" value="Peptidase_S1_PA_chymotrypsin"/>
</dbReference>
<evidence type="ECO:0000256" key="6">
    <source>
        <dbReference type="ARBA" id="ARBA00023180"/>
    </source>
</evidence>
<keyword evidence="5" id="KW-1015">Disulfide bond</keyword>
<dbReference type="Proteomes" id="UP001153069">
    <property type="component" value="Unassembled WGS sequence"/>
</dbReference>
<evidence type="ECO:0000256" key="9">
    <source>
        <dbReference type="SAM" id="SignalP"/>
    </source>
</evidence>
<feature type="region of interest" description="Disordered" evidence="8">
    <location>
        <begin position="26"/>
        <end position="72"/>
    </location>
</feature>